<dbReference type="InterPro" id="IPR002156">
    <property type="entry name" value="RNaseH_domain"/>
</dbReference>
<dbReference type="InterPro" id="IPR012337">
    <property type="entry name" value="RNaseH-like_sf"/>
</dbReference>
<dbReference type="InterPro" id="IPR053151">
    <property type="entry name" value="RNase_H-like"/>
</dbReference>
<dbReference type="GO" id="GO:0003676">
    <property type="term" value="F:nucleic acid binding"/>
    <property type="evidence" value="ECO:0007669"/>
    <property type="project" value="InterPro"/>
</dbReference>
<dbReference type="CDD" id="cd06222">
    <property type="entry name" value="RNase_H_like"/>
    <property type="match status" value="1"/>
</dbReference>
<dbReference type="Gramene" id="TuG1812G0600001306.01.T01">
    <property type="protein sequence ID" value="TuG1812G0600001306.01.T01"/>
    <property type="gene ID" value="TuG1812G0600001306.01"/>
</dbReference>
<dbReference type="EnsemblPlants" id="TuG1812G0600001306.01.T01">
    <property type="protein sequence ID" value="TuG1812G0600001306.01.T01"/>
    <property type="gene ID" value="TuG1812G0600001306.01"/>
</dbReference>
<dbReference type="Gene3D" id="3.30.420.10">
    <property type="entry name" value="Ribonuclease H-like superfamily/Ribonuclease H"/>
    <property type="match status" value="1"/>
</dbReference>
<evidence type="ECO:0000259" key="1">
    <source>
        <dbReference type="Pfam" id="PF13456"/>
    </source>
</evidence>
<feature type="domain" description="RNase H type-1" evidence="1">
    <location>
        <begin position="1"/>
        <end position="106"/>
    </location>
</feature>
<organism evidence="2 3">
    <name type="scientific">Triticum urartu</name>
    <name type="common">Red wild einkorn</name>
    <name type="synonym">Crithodium urartu</name>
    <dbReference type="NCBI Taxonomy" id="4572"/>
    <lineage>
        <taxon>Eukaryota</taxon>
        <taxon>Viridiplantae</taxon>
        <taxon>Streptophyta</taxon>
        <taxon>Embryophyta</taxon>
        <taxon>Tracheophyta</taxon>
        <taxon>Spermatophyta</taxon>
        <taxon>Magnoliopsida</taxon>
        <taxon>Liliopsida</taxon>
        <taxon>Poales</taxon>
        <taxon>Poaceae</taxon>
        <taxon>BOP clade</taxon>
        <taxon>Pooideae</taxon>
        <taxon>Triticodae</taxon>
        <taxon>Triticeae</taxon>
        <taxon>Triticinae</taxon>
        <taxon>Triticum</taxon>
    </lineage>
</organism>
<evidence type="ECO:0000313" key="2">
    <source>
        <dbReference type="EnsemblPlants" id="TuG1812G0600001306.01.T01"/>
    </source>
</evidence>
<dbReference type="PANTHER" id="PTHR47723">
    <property type="entry name" value="OS05G0353850 PROTEIN"/>
    <property type="match status" value="1"/>
</dbReference>
<reference evidence="2" key="3">
    <citation type="submission" date="2022-06" db="UniProtKB">
        <authorList>
            <consortium name="EnsemblPlants"/>
        </authorList>
    </citation>
    <scope>IDENTIFICATION</scope>
</reference>
<reference evidence="3" key="1">
    <citation type="journal article" date="2013" name="Nature">
        <title>Draft genome of the wheat A-genome progenitor Triticum urartu.</title>
        <authorList>
            <person name="Ling H.Q."/>
            <person name="Zhao S."/>
            <person name="Liu D."/>
            <person name="Wang J."/>
            <person name="Sun H."/>
            <person name="Zhang C."/>
            <person name="Fan H."/>
            <person name="Li D."/>
            <person name="Dong L."/>
            <person name="Tao Y."/>
            <person name="Gao C."/>
            <person name="Wu H."/>
            <person name="Li Y."/>
            <person name="Cui Y."/>
            <person name="Guo X."/>
            <person name="Zheng S."/>
            <person name="Wang B."/>
            <person name="Yu K."/>
            <person name="Liang Q."/>
            <person name="Yang W."/>
            <person name="Lou X."/>
            <person name="Chen J."/>
            <person name="Feng M."/>
            <person name="Jian J."/>
            <person name="Zhang X."/>
            <person name="Luo G."/>
            <person name="Jiang Y."/>
            <person name="Liu J."/>
            <person name="Wang Z."/>
            <person name="Sha Y."/>
            <person name="Zhang B."/>
            <person name="Wu H."/>
            <person name="Tang D."/>
            <person name="Shen Q."/>
            <person name="Xue P."/>
            <person name="Zou S."/>
            <person name="Wang X."/>
            <person name="Liu X."/>
            <person name="Wang F."/>
            <person name="Yang Y."/>
            <person name="An X."/>
            <person name="Dong Z."/>
            <person name="Zhang K."/>
            <person name="Zhang X."/>
            <person name="Luo M.C."/>
            <person name="Dvorak J."/>
            <person name="Tong Y."/>
            <person name="Wang J."/>
            <person name="Yang H."/>
            <person name="Li Z."/>
            <person name="Wang D."/>
            <person name="Zhang A."/>
            <person name="Wang J."/>
        </authorList>
    </citation>
    <scope>NUCLEOTIDE SEQUENCE</scope>
    <source>
        <strain evidence="3">cv. G1812</strain>
    </source>
</reference>
<evidence type="ECO:0000313" key="3">
    <source>
        <dbReference type="Proteomes" id="UP000015106"/>
    </source>
</evidence>
<dbReference type="SUPFAM" id="SSF53098">
    <property type="entry name" value="Ribonuclease H-like"/>
    <property type="match status" value="1"/>
</dbReference>
<dbReference type="Proteomes" id="UP000015106">
    <property type="component" value="Chromosome 6"/>
</dbReference>
<dbReference type="AlphaFoldDB" id="A0A8R7UR03"/>
<dbReference type="Pfam" id="PF13456">
    <property type="entry name" value="RVT_3"/>
    <property type="match status" value="1"/>
</dbReference>
<dbReference type="GO" id="GO:0004523">
    <property type="term" value="F:RNA-DNA hybrid ribonuclease activity"/>
    <property type="evidence" value="ECO:0007669"/>
    <property type="project" value="InterPro"/>
</dbReference>
<dbReference type="PANTHER" id="PTHR47723:SF24">
    <property type="entry name" value="RNASE H TYPE-1 DOMAIN-CONTAINING PROTEIN"/>
    <property type="match status" value="1"/>
</dbReference>
<sequence>MVLRDCLGKIIFSSCRVLFSCRDALEVELCACMEGISLAIQRSELPICVEMDSVVAVNMVKDRDTDMSIFASLVNEIKHLMSLRTTSVFHINRNQNVVSDYLANFARTEGRTVVWGSGPQQVVDLCKLN</sequence>
<protein>
    <recommendedName>
        <fullName evidence="1">RNase H type-1 domain-containing protein</fullName>
    </recommendedName>
</protein>
<dbReference type="InterPro" id="IPR044730">
    <property type="entry name" value="RNase_H-like_dom_plant"/>
</dbReference>
<keyword evidence="3" id="KW-1185">Reference proteome</keyword>
<reference evidence="2" key="2">
    <citation type="submission" date="2018-03" db="EMBL/GenBank/DDBJ databases">
        <title>The Triticum urartu genome reveals the dynamic nature of wheat genome evolution.</title>
        <authorList>
            <person name="Ling H."/>
            <person name="Ma B."/>
            <person name="Shi X."/>
            <person name="Liu H."/>
            <person name="Dong L."/>
            <person name="Sun H."/>
            <person name="Cao Y."/>
            <person name="Gao Q."/>
            <person name="Zheng S."/>
            <person name="Li Y."/>
            <person name="Yu Y."/>
            <person name="Du H."/>
            <person name="Qi M."/>
            <person name="Li Y."/>
            <person name="Yu H."/>
            <person name="Cui Y."/>
            <person name="Wang N."/>
            <person name="Chen C."/>
            <person name="Wu H."/>
            <person name="Zhao Y."/>
            <person name="Zhang J."/>
            <person name="Li Y."/>
            <person name="Zhou W."/>
            <person name="Zhang B."/>
            <person name="Hu W."/>
            <person name="Eijk M."/>
            <person name="Tang J."/>
            <person name="Witsenboer H."/>
            <person name="Zhao S."/>
            <person name="Li Z."/>
            <person name="Zhang A."/>
            <person name="Wang D."/>
            <person name="Liang C."/>
        </authorList>
    </citation>
    <scope>NUCLEOTIDE SEQUENCE [LARGE SCALE GENOMIC DNA]</scope>
    <source>
        <strain evidence="2">cv. G1812</strain>
    </source>
</reference>
<proteinExistence type="predicted"/>
<dbReference type="InterPro" id="IPR036397">
    <property type="entry name" value="RNaseH_sf"/>
</dbReference>
<accession>A0A8R7UR03</accession>
<name>A0A8R7UR03_TRIUA</name>